<comment type="caution">
    <text evidence="2">The sequence shown here is derived from an EMBL/GenBank/DDBJ whole genome shotgun (WGS) entry which is preliminary data.</text>
</comment>
<keyword evidence="3" id="KW-1185">Reference proteome</keyword>
<evidence type="ECO:0000256" key="1">
    <source>
        <dbReference type="ARBA" id="ARBA00009004"/>
    </source>
</evidence>
<organism evidence="2 3">
    <name type="scientific">Azomonas agilis</name>
    <dbReference type="NCBI Taxonomy" id="116849"/>
    <lineage>
        <taxon>Bacteria</taxon>
        <taxon>Pseudomonadati</taxon>
        <taxon>Pseudomonadota</taxon>
        <taxon>Gammaproteobacteria</taxon>
        <taxon>Pseudomonadales</taxon>
        <taxon>Pseudomonadaceae</taxon>
        <taxon>Azomonas</taxon>
    </lineage>
</organism>
<dbReference type="AlphaFoldDB" id="A0A562J0F5"/>
<dbReference type="InterPro" id="IPR036249">
    <property type="entry name" value="Thioredoxin-like_sf"/>
</dbReference>
<dbReference type="Proteomes" id="UP000319627">
    <property type="component" value="Unassembled WGS sequence"/>
</dbReference>
<dbReference type="OrthoDB" id="6560050at2"/>
<accession>A0A562J0F5</accession>
<dbReference type="InterPro" id="IPR010893">
    <property type="entry name" value="NiFe-hyd_mat_HyaE"/>
</dbReference>
<dbReference type="RefSeq" id="WP_144570397.1">
    <property type="nucleotide sequence ID" value="NZ_VLKG01000002.1"/>
</dbReference>
<protein>
    <submittedName>
        <fullName evidence="2">Hydrogenase-1 operon protein HyaE</fullName>
    </submittedName>
</protein>
<name>A0A562J0F5_9GAMM</name>
<dbReference type="Pfam" id="PF07449">
    <property type="entry name" value="HyaE"/>
    <property type="match status" value="1"/>
</dbReference>
<sequence length="144" mass="16024">MTHPLFQRLIDLGIPQLGEADCEAYLQAQPLCVLFLHEDPQRFPESLDVAVVLPELLKAFPMLSAALVERALEPRLQARYGFTLWPTLVFLKHSQYLGSLSRMLDWDAYLKQIPPLLARTPQIPLQTLAVNSPVSGCSSAGDAL</sequence>
<proteinExistence type="inferred from homology"/>
<gene>
    <name evidence="2" type="ORF">LX59_00648</name>
</gene>
<evidence type="ECO:0000313" key="3">
    <source>
        <dbReference type="Proteomes" id="UP000319627"/>
    </source>
</evidence>
<dbReference type="SUPFAM" id="SSF52833">
    <property type="entry name" value="Thioredoxin-like"/>
    <property type="match status" value="1"/>
</dbReference>
<comment type="similarity">
    <text evidence="1">Belongs to the HupG/HyaE family.</text>
</comment>
<evidence type="ECO:0000313" key="2">
    <source>
        <dbReference type="EMBL" id="TWH76603.1"/>
    </source>
</evidence>
<dbReference type="CDD" id="cd02965">
    <property type="entry name" value="HyaE"/>
    <property type="match status" value="1"/>
</dbReference>
<reference evidence="2 3" key="1">
    <citation type="submission" date="2019-07" db="EMBL/GenBank/DDBJ databases">
        <title>Genomic Encyclopedia of Type Strains, Phase I: the one thousand microbial genomes (KMG-I) project.</title>
        <authorList>
            <person name="Kyrpides N."/>
        </authorList>
    </citation>
    <scope>NUCLEOTIDE SEQUENCE [LARGE SCALE GENOMIC DNA]</scope>
    <source>
        <strain evidence="2 3">DSM 375</strain>
    </source>
</reference>
<dbReference type="Gene3D" id="3.40.30.10">
    <property type="entry name" value="Glutaredoxin"/>
    <property type="match status" value="1"/>
</dbReference>
<dbReference type="EMBL" id="VLKG01000002">
    <property type="protein sequence ID" value="TWH76603.1"/>
    <property type="molecule type" value="Genomic_DNA"/>
</dbReference>